<dbReference type="AlphaFoldDB" id="A0A1G7XEJ2"/>
<gene>
    <name evidence="1" type="ORF">SAMN05421505_108158</name>
</gene>
<evidence type="ECO:0000313" key="2">
    <source>
        <dbReference type="Proteomes" id="UP000198923"/>
    </source>
</evidence>
<dbReference type="Gene3D" id="3.30.70.1280">
    <property type="entry name" value="SP0830-like domains"/>
    <property type="match status" value="1"/>
</dbReference>
<dbReference type="RefSeq" id="WP_093170242.1">
    <property type="nucleotide sequence ID" value="NZ_FNCN01000008.1"/>
</dbReference>
<keyword evidence="2" id="KW-1185">Reference proteome</keyword>
<dbReference type="InterPro" id="IPR012545">
    <property type="entry name" value="DUF1697"/>
</dbReference>
<dbReference type="PANTHER" id="PTHR36439">
    <property type="entry name" value="BLL4334 PROTEIN"/>
    <property type="match status" value="1"/>
</dbReference>
<name>A0A1G7XEJ2_9ACTN</name>
<protein>
    <submittedName>
        <fullName evidence="1">Uncharacterized conserved protein, DUF1697 family</fullName>
    </submittedName>
</protein>
<dbReference type="Proteomes" id="UP000198923">
    <property type="component" value="Unassembled WGS sequence"/>
</dbReference>
<sequence>MTAYAALLRGVNVGGHAKVPMAELRQVVEGLGYEGVRTYVASGNVVFRGPAEAPGVEGSLSGEIEQGIERRFGFPVSCLVRSGAHLQAVAQANPFAEHAAEGTVVHATFLSERVLPDRLASIRAEAFLPERFALGDRVIYLHLPGGMGRSKLAETLARPALFKGVVATSRNWNTVTKLVEWTSS</sequence>
<accession>A0A1G7XEJ2</accession>
<dbReference type="Pfam" id="PF08002">
    <property type="entry name" value="DUF1697"/>
    <property type="match status" value="1"/>
</dbReference>
<reference evidence="1 2" key="1">
    <citation type="submission" date="2016-10" db="EMBL/GenBank/DDBJ databases">
        <authorList>
            <person name="de Groot N.N."/>
        </authorList>
    </citation>
    <scope>NUCLEOTIDE SEQUENCE [LARGE SCALE GENOMIC DNA]</scope>
    <source>
        <strain evidence="1 2">CPCC 201354</strain>
    </source>
</reference>
<dbReference type="PIRSF" id="PIRSF008502">
    <property type="entry name" value="UCP008502"/>
    <property type="match status" value="1"/>
</dbReference>
<dbReference type="STRING" id="504805.SAMN05421505_108158"/>
<dbReference type="PANTHER" id="PTHR36439:SF1">
    <property type="entry name" value="DUF1697 DOMAIN-CONTAINING PROTEIN"/>
    <property type="match status" value="1"/>
</dbReference>
<organism evidence="1 2">
    <name type="scientific">Sinosporangium album</name>
    <dbReference type="NCBI Taxonomy" id="504805"/>
    <lineage>
        <taxon>Bacteria</taxon>
        <taxon>Bacillati</taxon>
        <taxon>Actinomycetota</taxon>
        <taxon>Actinomycetes</taxon>
        <taxon>Streptosporangiales</taxon>
        <taxon>Streptosporangiaceae</taxon>
        <taxon>Sinosporangium</taxon>
    </lineage>
</organism>
<evidence type="ECO:0000313" key="1">
    <source>
        <dbReference type="EMBL" id="SDG82668.1"/>
    </source>
</evidence>
<proteinExistence type="predicted"/>
<dbReference type="SUPFAM" id="SSF160379">
    <property type="entry name" value="SP0830-like"/>
    <property type="match status" value="1"/>
</dbReference>
<dbReference type="OrthoDB" id="9806494at2"/>
<dbReference type="EMBL" id="FNCN01000008">
    <property type="protein sequence ID" value="SDG82668.1"/>
    <property type="molecule type" value="Genomic_DNA"/>
</dbReference>